<protein>
    <submittedName>
        <fullName evidence="1">Uncharacterized protein</fullName>
    </submittedName>
</protein>
<evidence type="ECO:0000313" key="1">
    <source>
        <dbReference type="EMBL" id="EDJ92236.1"/>
    </source>
</evidence>
<proteinExistence type="predicted"/>
<reference evidence="1 2" key="1">
    <citation type="journal article" date="2007" name="Genome Biol.">
        <title>Characterization and modeling of the Haemophilus influenzae core and supragenomes based on the complete genomic sequences of Rd and 12 clinical nontypeable strains.</title>
        <authorList>
            <person name="Hogg J.S."/>
            <person name="Hu F.Z."/>
            <person name="Janto B."/>
            <person name="Boissy R."/>
            <person name="Hayes J."/>
            <person name="Keefe R."/>
            <person name="Post J.C."/>
            <person name="Ehrlich G.D."/>
        </authorList>
    </citation>
    <scope>NUCLEOTIDE SEQUENCE [LARGE SCALE GENOMIC DNA]</scope>
    <source>
        <strain evidence="2">NTHi 3655</strain>
    </source>
</reference>
<gene>
    <name evidence="1" type="ORF">CGSHi3655_04584</name>
</gene>
<comment type="caution">
    <text evidence="1">The sequence shown here is derived from an EMBL/GenBank/DDBJ whole genome shotgun (WGS) entry which is preliminary data.</text>
</comment>
<dbReference type="EMBL" id="AAZF01000011">
    <property type="protein sequence ID" value="EDJ92236.1"/>
    <property type="molecule type" value="Genomic_DNA"/>
</dbReference>
<dbReference type="AlphaFoldDB" id="A0A0H3PC46"/>
<sequence>MKKNFSVGKLPSKGKSAVNFHRTFKPKLKPKTLSLDETKVVLFNKPFDVLT</sequence>
<evidence type="ECO:0000313" key="2">
    <source>
        <dbReference type="Proteomes" id="UP000003185"/>
    </source>
</evidence>
<organism evidence="1 2">
    <name type="scientific">Haemophilus influenzae (strain NTHi 3655)</name>
    <dbReference type="NCBI Taxonomy" id="375177"/>
    <lineage>
        <taxon>Bacteria</taxon>
        <taxon>Pseudomonadati</taxon>
        <taxon>Pseudomonadota</taxon>
        <taxon>Gammaproteobacteria</taxon>
        <taxon>Pasteurellales</taxon>
        <taxon>Pasteurellaceae</taxon>
        <taxon>Haemophilus</taxon>
    </lineage>
</organism>
<name>A0A0H3PC46_HAEI3</name>
<dbReference type="Proteomes" id="UP000003185">
    <property type="component" value="Unassembled WGS sequence"/>
</dbReference>
<accession>A0A0H3PC46</accession>